<sequence length="126" mass="14277">MATERQKAIARHLTLLIPRVPFLDAEAIRADAGSRHMRSLTPAAAVWLATLAHIRHQHTDYDELRDDGYERDEARFFVLDAVNAVLDDWASTRQLVSEPDEVEGEDEDAETELDDTPALRQRPDAD</sequence>
<keyword evidence="4" id="KW-1185">Reference proteome</keyword>
<feature type="domain" description="DUF2293" evidence="2">
    <location>
        <begin position="13"/>
        <end position="89"/>
    </location>
</feature>
<comment type="caution">
    <text evidence="3">The sequence shown here is derived from an EMBL/GenBank/DDBJ whole genome shotgun (WGS) entry which is preliminary data.</text>
</comment>
<evidence type="ECO:0000259" key="2">
    <source>
        <dbReference type="Pfam" id="PF10056"/>
    </source>
</evidence>
<evidence type="ECO:0000313" key="4">
    <source>
        <dbReference type="Proteomes" id="UP000542776"/>
    </source>
</evidence>
<name>A0A7W6H3J4_9HYPH</name>
<evidence type="ECO:0000313" key="3">
    <source>
        <dbReference type="EMBL" id="MBB3998116.1"/>
    </source>
</evidence>
<dbReference type="EMBL" id="JACIEK010000003">
    <property type="protein sequence ID" value="MBB3998116.1"/>
    <property type="molecule type" value="Genomic_DNA"/>
</dbReference>
<reference evidence="3 4" key="1">
    <citation type="submission" date="2020-08" db="EMBL/GenBank/DDBJ databases">
        <title>Genomic Encyclopedia of Type Strains, Phase IV (KMG-IV): sequencing the most valuable type-strain genomes for metagenomic binning, comparative biology and taxonomic classification.</title>
        <authorList>
            <person name="Goeker M."/>
        </authorList>
    </citation>
    <scope>NUCLEOTIDE SEQUENCE [LARGE SCALE GENOMIC DNA]</scope>
    <source>
        <strain evidence="3 4">DSM 102238</strain>
    </source>
</reference>
<dbReference type="Pfam" id="PF10056">
    <property type="entry name" value="DUF2293"/>
    <property type="match status" value="1"/>
</dbReference>
<feature type="region of interest" description="Disordered" evidence="1">
    <location>
        <begin position="96"/>
        <end position="126"/>
    </location>
</feature>
<evidence type="ECO:0000256" key="1">
    <source>
        <dbReference type="SAM" id="MobiDB-lite"/>
    </source>
</evidence>
<dbReference type="AlphaFoldDB" id="A0A7W6H3J4"/>
<dbReference type="InterPro" id="IPR018744">
    <property type="entry name" value="DUF2293"/>
</dbReference>
<feature type="compositionally biased region" description="Acidic residues" evidence="1">
    <location>
        <begin position="98"/>
        <end position="115"/>
    </location>
</feature>
<protein>
    <recommendedName>
        <fullName evidence="2">DUF2293 domain-containing protein</fullName>
    </recommendedName>
</protein>
<dbReference type="RefSeq" id="WP_183199638.1">
    <property type="nucleotide sequence ID" value="NZ_JACIEK010000003.1"/>
</dbReference>
<dbReference type="Proteomes" id="UP000542776">
    <property type="component" value="Unassembled WGS sequence"/>
</dbReference>
<organism evidence="3 4">
    <name type="scientific">Aureimonas pseudogalii</name>
    <dbReference type="NCBI Taxonomy" id="1744844"/>
    <lineage>
        <taxon>Bacteria</taxon>
        <taxon>Pseudomonadati</taxon>
        <taxon>Pseudomonadota</taxon>
        <taxon>Alphaproteobacteria</taxon>
        <taxon>Hyphomicrobiales</taxon>
        <taxon>Aurantimonadaceae</taxon>
        <taxon>Aureimonas</taxon>
    </lineage>
</organism>
<accession>A0A7W6H3J4</accession>
<gene>
    <name evidence="3" type="ORF">GGR04_001954</name>
</gene>
<proteinExistence type="predicted"/>